<feature type="region of interest" description="Disordered" evidence="2">
    <location>
        <begin position="326"/>
        <end position="368"/>
    </location>
</feature>
<dbReference type="NCBIfam" id="TIGR00350">
    <property type="entry name" value="lytR_cpsA_psr"/>
    <property type="match status" value="1"/>
</dbReference>
<dbReference type="PANTHER" id="PTHR33392">
    <property type="entry name" value="POLYISOPRENYL-TEICHOIC ACID--PEPTIDOGLYCAN TEICHOIC ACID TRANSFERASE TAGU"/>
    <property type="match status" value="1"/>
</dbReference>
<protein>
    <submittedName>
        <fullName evidence="4">Polyisoprenyl-teichoic acid--peptidoglycan teichoic acid transferase TagU</fullName>
        <ecNumber evidence="4">2.7.8.-</ecNumber>
    </submittedName>
</protein>
<dbReference type="EMBL" id="CP114014">
    <property type="protein sequence ID" value="XAY04768.1"/>
    <property type="molecule type" value="Genomic_DNA"/>
</dbReference>
<keyword evidence="4" id="KW-0808">Transferase</keyword>
<dbReference type="AlphaFoldDB" id="A0AAU7ASY1"/>
<evidence type="ECO:0000313" key="4">
    <source>
        <dbReference type="EMBL" id="XAY04768.1"/>
    </source>
</evidence>
<dbReference type="InterPro" id="IPR050922">
    <property type="entry name" value="LytR/CpsA/Psr_CW_biosynth"/>
</dbReference>
<gene>
    <name evidence="4" type="primary">tagU_2</name>
    <name evidence="4" type="ORF">DSM112329_01605</name>
</gene>
<dbReference type="EC" id="2.7.8.-" evidence="4"/>
<dbReference type="InterPro" id="IPR004474">
    <property type="entry name" value="LytR_CpsA_psr"/>
</dbReference>
<evidence type="ECO:0000259" key="3">
    <source>
        <dbReference type="Pfam" id="PF03816"/>
    </source>
</evidence>
<dbReference type="Gene3D" id="3.40.630.190">
    <property type="entry name" value="LCP protein"/>
    <property type="match status" value="1"/>
</dbReference>
<evidence type="ECO:0000256" key="1">
    <source>
        <dbReference type="ARBA" id="ARBA00006068"/>
    </source>
</evidence>
<proteinExistence type="inferred from homology"/>
<dbReference type="Pfam" id="PF03816">
    <property type="entry name" value="LytR_cpsA_psr"/>
    <property type="match status" value="1"/>
</dbReference>
<accession>A0AAU7ASY1</accession>
<sequence length="513" mass="56608">MISAENSPPRPGFSMVKRMALAATIIFLCTAGAVSSAVLLEIKDDADIFASGQAPLVGFEGEDKESVLDDVDPGGPQTILVLGSDRRFADKKAKVPARSDTMILIRLDPSKGATAVMSIPRDLRVDIPGHGRNKINVAYELGGPVLSVKTIRKLLGVPISHVVNINFGGFQRAVDRLKCVYMDVDRRYFNDNMPPAGGGEPYSVIDVPAGYQRVCGEDALSFVRFRHLDNDLVRAARQQEFLRQAKDQIGLSAIFNDRKTLLRIFGRYTQTDIRGTKAILRLLKLAVESAKNPVQEIQFGPVSDILGTSDLEISQESLDRLSNQFMDAKGSTGGRGAVKKTKSDRERESSQKKKKRRQNSAVPEGLFDAKQAGEDQAIRVATDAKRPLSFPVYYPKLAVLGSAYQPSSNRAYRIRDRGKNSYQAYRIVVSAPGVGQYYGVQGTTWKAPPILDNPSETVQRNGRKLMLFRDGDRLRLVAWRTDKAVYWVSNTLLQSLTNKRMLALADSLTRVGS</sequence>
<organism evidence="4">
    <name type="scientific">Paraconexibacter sp. AEG42_29</name>
    <dbReference type="NCBI Taxonomy" id="2997339"/>
    <lineage>
        <taxon>Bacteria</taxon>
        <taxon>Bacillati</taxon>
        <taxon>Actinomycetota</taxon>
        <taxon>Thermoleophilia</taxon>
        <taxon>Solirubrobacterales</taxon>
        <taxon>Paraconexibacteraceae</taxon>
        <taxon>Paraconexibacter</taxon>
    </lineage>
</organism>
<evidence type="ECO:0000256" key="2">
    <source>
        <dbReference type="SAM" id="MobiDB-lite"/>
    </source>
</evidence>
<comment type="similarity">
    <text evidence="1">Belongs to the LytR/CpsA/Psr (LCP) family.</text>
</comment>
<name>A0AAU7ASY1_9ACTN</name>
<dbReference type="GO" id="GO:0016740">
    <property type="term" value="F:transferase activity"/>
    <property type="evidence" value="ECO:0007669"/>
    <property type="project" value="UniProtKB-KW"/>
</dbReference>
<reference evidence="4" key="1">
    <citation type="submission" date="2022-12" db="EMBL/GenBank/DDBJ databases">
        <title>Paraconexibacter alkalitolerans sp. nov. and Baekduia alba sp. nov., isolated from soil and emended description of the genera Paraconexibacter (Chun et al., 2020) and Baekduia (An et al., 2020).</title>
        <authorList>
            <person name="Vieira S."/>
            <person name="Huber K.J."/>
            <person name="Geppert A."/>
            <person name="Wolf J."/>
            <person name="Neumann-Schaal M."/>
            <person name="Muesken M."/>
            <person name="Overmann J."/>
        </authorList>
    </citation>
    <scope>NUCLEOTIDE SEQUENCE</scope>
    <source>
        <strain evidence="4">AEG42_29</strain>
    </source>
</reference>
<dbReference type="KEGG" id="parq:DSM112329_01605"/>
<dbReference type="RefSeq" id="WP_354701293.1">
    <property type="nucleotide sequence ID" value="NZ_CP114014.1"/>
</dbReference>
<feature type="compositionally biased region" description="Basic and acidic residues" evidence="2">
    <location>
        <begin position="341"/>
        <end position="351"/>
    </location>
</feature>
<dbReference type="PANTHER" id="PTHR33392:SF6">
    <property type="entry name" value="POLYISOPRENYL-TEICHOIC ACID--PEPTIDOGLYCAN TEICHOIC ACID TRANSFERASE TAGU"/>
    <property type="match status" value="1"/>
</dbReference>
<feature type="domain" description="Cell envelope-related transcriptional attenuator" evidence="3">
    <location>
        <begin position="98"/>
        <end position="248"/>
    </location>
</feature>